<dbReference type="Proteomes" id="UP000426265">
    <property type="component" value="Unassembled WGS sequence"/>
</dbReference>
<keyword evidence="1" id="KW-0812">Transmembrane</keyword>
<feature type="transmembrane region" description="Helical" evidence="1">
    <location>
        <begin position="7"/>
        <end position="28"/>
    </location>
</feature>
<accession>A0A654EAV9</accession>
<reference evidence="2 3" key="1">
    <citation type="submission" date="2019-11" db="EMBL/GenBank/DDBJ databases">
        <authorList>
            <person name="Jiao W.-B."/>
            <person name="Schneeberger K."/>
        </authorList>
    </citation>
    <scope>NUCLEOTIDE SEQUENCE [LARGE SCALE GENOMIC DNA]</scope>
    <source>
        <strain evidence="3">cv. An-1</strain>
    </source>
</reference>
<gene>
    <name evidence="2" type="ORF">AN1_LOCUS162</name>
</gene>
<evidence type="ECO:0000313" key="2">
    <source>
        <dbReference type="EMBL" id="VYS44652.1"/>
    </source>
</evidence>
<evidence type="ECO:0008006" key="4">
    <source>
        <dbReference type="Google" id="ProtNLM"/>
    </source>
</evidence>
<evidence type="ECO:0000313" key="3">
    <source>
        <dbReference type="Proteomes" id="UP000426265"/>
    </source>
</evidence>
<proteinExistence type="predicted"/>
<dbReference type="KEGG" id="ath:AT1G01335"/>
<name>A0A654EAV9_ARATH</name>
<dbReference type="EMBL" id="CACRSJ010000104">
    <property type="protein sequence ID" value="VYS44652.1"/>
    <property type="molecule type" value="Genomic_DNA"/>
</dbReference>
<organism evidence="2 3">
    <name type="scientific">Arabidopsis thaliana</name>
    <name type="common">Mouse-ear cress</name>
    <dbReference type="NCBI Taxonomy" id="3702"/>
    <lineage>
        <taxon>Eukaryota</taxon>
        <taxon>Viridiplantae</taxon>
        <taxon>Streptophyta</taxon>
        <taxon>Embryophyta</taxon>
        <taxon>Tracheophyta</taxon>
        <taxon>Spermatophyta</taxon>
        <taxon>Magnoliopsida</taxon>
        <taxon>eudicotyledons</taxon>
        <taxon>Gunneridae</taxon>
        <taxon>Pentapetalae</taxon>
        <taxon>rosids</taxon>
        <taxon>malvids</taxon>
        <taxon>Brassicales</taxon>
        <taxon>Brassicaceae</taxon>
        <taxon>Camelineae</taxon>
        <taxon>Arabidopsis</taxon>
    </lineage>
</organism>
<dbReference type="RefSeq" id="NP_001323136.1">
    <property type="nucleotide sequence ID" value="NM_001331266.1"/>
</dbReference>
<keyword evidence="1" id="KW-1133">Transmembrane helix</keyword>
<sequence>MGLSDCLIYRLVVRCFLDYSICAPFYFYHKFMLSASEPVF</sequence>
<keyword evidence="1" id="KW-0472">Membrane</keyword>
<protein>
    <recommendedName>
        <fullName evidence="4">Transmembrane protein</fullName>
    </recommendedName>
</protein>
<dbReference type="AlphaFoldDB" id="A0A654EAV9"/>
<evidence type="ECO:0000256" key="1">
    <source>
        <dbReference type="SAM" id="Phobius"/>
    </source>
</evidence>